<proteinExistence type="predicted"/>
<dbReference type="Gene3D" id="3.40.50.2300">
    <property type="match status" value="1"/>
</dbReference>
<dbReference type="PANTHER" id="PTHR45339:SF1">
    <property type="entry name" value="HYBRID SIGNAL TRANSDUCTION HISTIDINE KINASE J"/>
    <property type="match status" value="1"/>
</dbReference>
<dbReference type="Gene3D" id="1.10.287.130">
    <property type="match status" value="1"/>
</dbReference>
<evidence type="ECO:0000259" key="5">
    <source>
        <dbReference type="PROSITE" id="PS50110"/>
    </source>
</evidence>
<accession>A0A2P6NZ86</accession>
<dbReference type="PRINTS" id="PR00344">
    <property type="entry name" value="BCTRLSENSOR"/>
</dbReference>
<dbReference type="InterPro" id="IPR003594">
    <property type="entry name" value="HATPase_dom"/>
</dbReference>
<dbReference type="Pfam" id="PF00512">
    <property type="entry name" value="HisKA"/>
    <property type="match status" value="1"/>
</dbReference>
<keyword evidence="2" id="KW-0902">Two-component regulatory system</keyword>
<dbReference type="AlphaFoldDB" id="A0A2P6NZ86"/>
<organism evidence="6 7">
    <name type="scientific">Planoprotostelium fungivorum</name>
    <dbReference type="NCBI Taxonomy" id="1890364"/>
    <lineage>
        <taxon>Eukaryota</taxon>
        <taxon>Amoebozoa</taxon>
        <taxon>Evosea</taxon>
        <taxon>Variosea</taxon>
        <taxon>Cavosteliida</taxon>
        <taxon>Cavosteliaceae</taxon>
        <taxon>Planoprotostelium</taxon>
    </lineage>
</organism>
<keyword evidence="6" id="KW-0808">Transferase</keyword>
<sequence>MMKAKRRKVETERVSPERVMQCLDATEVGIVICQWAEDKPIISYSNESGGRYLHLHEEDEHLNSSSSTLPEEFLDALKNCHRNRSQQRSSFRTSIDGISFVIEACTEPAAQDLYITTMKSFRYNLLPTIGEPLEFWVQQCIKDIFDLSQTSCVIVDADEDVQDLKVAFCTDRWIDTFVPGKECDGKWVQRELGMEVNNIRMWFKEILKTMKLEDGQAIMENEVILPNGEKVWAQNRCRYLYSLDNKGNYHRVGPQETTSLKVHRFINISNDVTEKKRFEAMAHLTKQLIDANDIVMAVVEPLEDGHFKWHLMNKKAMETVAMMVGHTDTKFVETATSSKTAGLTLEHLKMYRDVIGKLKDSGKKQFTESISDPVAKREYLCTACEVGAELFGLILIDVTDIRETEKQVKEKETLIATQSKFLAIRTPLTGIIETLNHFLEKRLSEEDLDILNMGKGCSEQLLCVINDILDYSKIEYNEITLEIQSVLLQGVIEESLDIVTMQANKKHLPLICMTDFDVGTQIHADRGRLRQIMCNLLTNAIKFTEKGQVVLSGRIFDENTLEISVKDTGIGISESFKSRVFNPFEQSDSTITRRYGGTGLGLSICKKFCQSMGGDITVVSEEGKGATFIVRLPFSRVSPTEESAALTLMEEQLQSTCQTAGRIAIVVEPQPAQAEMLRKTLEGLRFTVRSFHHVDEIPATAAVDEVISVVILDTPLMKDRERVEGQFTTAKMILVEEFAPGLTVEGESKHHVLSKPLRRRQIVKMLHRLTVAKIQTPMKNQTQQTPNELKGLKVMVAEDNVTNQKVIQRILSRIGVKDPHIVDNGEQSVQASMITCYHLILMDCNMPVKSGVDATKDIRALQRKEGGRQSVIVALTADTSSANHQLCMDAGMNEVLTKPVRIEKLKQVILDVYNQIGLNK</sequence>
<dbReference type="InterPro" id="IPR003661">
    <property type="entry name" value="HisK_dim/P_dom"/>
</dbReference>
<evidence type="ECO:0000256" key="2">
    <source>
        <dbReference type="ARBA" id="ARBA00023012"/>
    </source>
</evidence>
<dbReference type="EMBL" id="MDYQ01000004">
    <property type="protein sequence ID" value="PRP89228.1"/>
    <property type="molecule type" value="Genomic_DNA"/>
</dbReference>
<feature type="domain" description="Response regulatory" evidence="5">
    <location>
        <begin position="793"/>
        <end position="913"/>
    </location>
</feature>
<dbReference type="InterPro" id="IPR036097">
    <property type="entry name" value="HisK_dim/P_sf"/>
</dbReference>
<feature type="modified residue" description="4-aspartylphosphate" evidence="3">
    <location>
        <position position="843"/>
    </location>
</feature>
<dbReference type="InterPro" id="IPR011006">
    <property type="entry name" value="CheY-like_superfamily"/>
</dbReference>
<dbReference type="SUPFAM" id="SSF52172">
    <property type="entry name" value="CheY-like"/>
    <property type="match status" value="1"/>
</dbReference>
<dbReference type="GO" id="GO:0000155">
    <property type="term" value="F:phosphorelay sensor kinase activity"/>
    <property type="evidence" value="ECO:0007669"/>
    <property type="project" value="InterPro"/>
</dbReference>
<gene>
    <name evidence="6" type="ORF">PROFUN_02102</name>
</gene>
<comment type="caution">
    <text evidence="6">The sequence shown here is derived from an EMBL/GenBank/DDBJ whole genome shotgun (WGS) entry which is preliminary data.</text>
</comment>
<dbReference type="InterPro" id="IPR036890">
    <property type="entry name" value="HATPase_C_sf"/>
</dbReference>
<dbReference type="OrthoDB" id="60033at2759"/>
<dbReference type="Gene3D" id="3.30.565.10">
    <property type="entry name" value="Histidine kinase-like ATPase, C-terminal domain"/>
    <property type="match status" value="1"/>
</dbReference>
<dbReference type="CDD" id="cd17546">
    <property type="entry name" value="REC_hyHK_CKI1_RcsC-like"/>
    <property type="match status" value="1"/>
</dbReference>
<name>A0A2P6NZ86_9EUKA</name>
<dbReference type="InterPro" id="IPR001789">
    <property type="entry name" value="Sig_transdc_resp-reg_receiver"/>
</dbReference>
<protein>
    <submittedName>
        <fullName evidence="6">Signal transduction histidine kinase</fullName>
    </submittedName>
</protein>
<feature type="domain" description="Histidine kinase" evidence="4">
    <location>
        <begin position="419"/>
        <end position="636"/>
    </location>
</feature>
<dbReference type="Pfam" id="PF00072">
    <property type="entry name" value="Response_reg"/>
    <property type="match status" value="1"/>
</dbReference>
<dbReference type="SMART" id="SM00448">
    <property type="entry name" value="REC"/>
    <property type="match status" value="1"/>
</dbReference>
<dbReference type="SMART" id="SM00388">
    <property type="entry name" value="HisKA"/>
    <property type="match status" value="1"/>
</dbReference>
<dbReference type="Pfam" id="PF02518">
    <property type="entry name" value="HATPase_c"/>
    <property type="match status" value="1"/>
</dbReference>
<dbReference type="PROSITE" id="PS50110">
    <property type="entry name" value="RESPONSE_REGULATORY"/>
    <property type="match status" value="1"/>
</dbReference>
<keyword evidence="1 3" id="KW-0597">Phosphoprotein</keyword>
<evidence type="ECO:0000259" key="4">
    <source>
        <dbReference type="PROSITE" id="PS50109"/>
    </source>
</evidence>
<keyword evidence="6" id="KW-0418">Kinase</keyword>
<dbReference type="InParanoid" id="A0A2P6NZ86"/>
<evidence type="ECO:0000256" key="1">
    <source>
        <dbReference type="ARBA" id="ARBA00022553"/>
    </source>
</evidence>
<dbReference type="InterPro" id="IPR004358">
    <property type="entry name" value="Sig_transdc_His_kin-like_C"/>
</dbReference>
<dbReference type="SMART" id="SM00387">
    <property type="entry name" value="HATPase_c"/>
    <property type="match status" value="1"/>
</dbReference>
<dbReference type="FunFam" id="3.30.565.10:FF:000010">
    <property type="entry name" value="Sensor histidine kinase RcsC"/>
    <property type="match status" value="1"/>
</dbReference>
<dbReference type="SUPFAM" id="SSF55874">
    <property type="entry name" value="ATPase domain of HSP90 chaperone/DNA topoisomerase II/histidine kinase"/>
    <property type="match status" value="1"/>
</dbReference>
<dbReference type="PROSITE" id="PS50109">
    <property type="entry name" value="HIS_KIN"/>
    <property type="match status" value="1"/>
</dbReference>
<dbReference type="InterPro" id="IPR005467">
    <property type="entry name" value="His_kinase_dom"/>
</dbReference>
<dbReference type="SUPFAM" id="SSF47384">
    <property type="entry name" value="Homodimeric domain of signal transducing histidine kinase"/>
    <property type="match status" value="1"/>
</dbReference>
<dbReference type="PANTHER" id="PTHR45339">
    <property type="entry name" value="HYBRID SIGNAL TRANSDUCTION HISTIDINE KINASE J"/>
    <property type="match status" value="1"/>
</dbReference>
<dbReference type="STRING" id="1890364.A0A2P6NZ86"/>
<keyword evidence="7" id="KW-1185">Reference proteome</keyword>
<dbReference type="CDD" id="cd00082">
    <property type="entry name" value="HisKA"/>
    <property type="match status" value="1"/>
</dbReference>
<evidence type="ECO:0000256" key="3">
    <source>
        <dbReference type="PROSITE-ProRule" id="PRU00169"/>
    </source>
</evidence>
<reference evidence="6 7" key="1">
    <citation type="journal article" date="2018" name="Genome Biol. Evol.">
        <title>Multiple Roots of Fruiting Body Formation in Amoebozoa.</title>
        <authorList>
            <person name="Hillmann F."/>
            <person name="Forbes G."/>
            <person name="Novohradska S."/>
            <person name="Ferling I."/>
            <person name="Riege K."/>
            <person name="Groth M."/>
            <person name="Westermann M."/>
            <person name="Marz M."/>
            <person name="Spaller T."/>
            <person name="Winckler T."/>
            <person name="Schaap P."/>
            <person name="Glockner G."/>
        </authorList>
    </citation>
    <scope>NUCLEOTIDE SEQUENCE [LARGE SCALE GENOMIC DNA]</scope>
    <source>
        <strain evidence="6 7">Jena</strain>
    </source>
</reference>
<dbReference type="Proteomes" id="UP000241769">
    <property type="component" value="Unassembled WGS sequence"/>
</dbReference>
<evidence type="ECO:0000313" key="6">
    <source>
        <dbReference type="EMBL" id="PRP89228.1"/>
    </source>
</evidence>
<evidence type="ECO:0000313" key="7">
    <source>
        <dbReference type="Proteomes" id="UP000241769"/>
    </source>
</evidence>
<dbReference type="CDD" id="cd16922">
    <property type="entry name" value="HATPase_EvgS-ArcB-TorS-like"/>
    <property type="match status" value="1"/>
</dbReference>